<dbReference type="EMBL" id="KV417290">
    <property type="protein sequence ID" value="KZO95137.1"/>
    <property type="molecule type" value="Genomic_DNA"/>
</dbReference>
<dbReference type="AlphaFoldDB" id="A0A167KY50"/>
<keyword evidence="1" id="KW-0175">Coiled coil</keyword>
<dbReference type="STRING" id="1330018.A0A167KY50"/>
<keyword evidence="4" id="KW-1185">Reference proteome</keyword>
<name>A0A167KY50_CALVF</name>
<sequence length="312" mass="35701">MATEPRPRSSPLSLNTGAISPTTPPSRSPATNGGQPGESELVRQLRADLEVQKWMAESAMQAAAEAQRTAEIHQSAESERQSLYQRLKELRLQLHREQDERQKQRNQADIAKEQSKAWVESLQEKLKGLREEKKSWLAEAVELRSEVSELKKAMDAQGKLLAKESARAFKLAAQRLEESPKFERVANFERRIDQLTSAQRLWAKDIRKLNDLQEFVDLKENEFQRLGQVLRGRIHEINQLSTAVRDYEAEVANLKGKLASAERRAASKSLSPIALEYAAEVRAQMAVMEKEMDRMREQNEELLLRNEEQMVC</sequence>
<dbReference type="Proteomes" id="UP000076738">
    <property type="component" value="Unassembled WGS sequence"/>
</dbReference>
<feature type="region of interest" description="Disordered" evidence="2">
    <location>
        <begin position="1"/>
        <end position="42"/>
    </location>
</feature>
<evidence type="ECO:0008006" key="5">
    <source>
        <dbReference type="Google" id="ProtNLM"/>
    </source>
</evidence>
<reference evidence="3 4" key="1">
    <citation type="journal article" date="2016" name="Mol. Biol. Evol.">
        <title>Comparative Genomics of Early-Diverging Mushroom-Forming Fungi Provides Insights into the Origins of Lignocellulose Decay Capabilities.</title>
        <authorList>
            <person name="Nagy L.G."/>
            <person name="Riley R."/>
            <person name="Tritt A."/>
            <person name="Adam C."/>
            <person name="Daum C."/>
            <person name="Floudas D."/>
            <person name="Sun H."/>
            <person name="Yadav J.S."/>
            <person name="Pangilinan J."/>
            <person name="Larsson K.H."/>
            <person name="Matsuura K."/>
            <person name="Barry K."/>
            <person name="Labutti K."/>
            <person name="Kuo R."/>
            <person name="Ohm R.A."/>
            <person name="Bhattacharya S.S."/>
            <person name="Shirouzu T."/>
            <person name="Yoshinaga Y."/>
            <person name="Martin F.M."/>
            <person name="Grigoriev I.V."/>
            <person name="Hibbett D.S."/>
        </authorList>
    </citation>
    <scope>NUCLEOTIDE SEQUENCE [LARGE SCALE GENOMIC DNA]</scope>
    <source>
        <strain evidence="3 4">TUFC12733</strain>
    </source>
</reference>
<accession>A0A167KY50</accession>
<feature type="compositionally biased region" description="Polar residues" evidence="2">
    <location>
        <begin position="10"/>
        <end position="19"/>
    </location>
</feature>
<proteinExistence type="predicted"/>
<feature type="coiled-coil region" evidence="1">
    <location>
        <begin position="73"/>
        <end position="153"/>
    </location>
</feature>
<evidence type="ECO:0000256" key="2">
    <source>
        <dbReference type="SAM" id="MobiDB-lite"/>
    </source>
</evidence>
<feature type="coiled-coil region" evidence="1">
    <location>
        <begin position="237"/>
        <end position="305"/>
    </location>
</feature>
<gene>
    <name evidence="3" type="ORF">CALVIDRAFT_178156</name>
</gene>
<evidence type="ECO:0000313" key="3">
    <source>
        <dbReference type="EMBL" id="KZO95137.1"/>
    </source>
</evidence>
<evidence type="ECO:0000313" key="4">
    <source>
        <dbReference type="Proteomes" id="UP000076738"/>
    </source>
</evidence>
<dbReference type="OrthoDB" id="28737at2759"/>
<protein>
    <recommendedName>
        <fullName evidence="5">SWI5-dependent HO expression protein 3</fullName>
    </recommendedName>
</protein>
<organism evidence="3 4">
    <name type="scientific">Calocera viscosa (strain TUFC12733)</name>
    <dbReference type="NCBI Taxonomy" id="1330018"/>
    <lineage>
        <taxon>Eukaryota</taxon>
        <taxon>Fungi</taxon>
        <taxon>Dikarya</taxon>
        <taxon>Basidiomycota</taxon>
        <taxon>Agaricomycotina</taxon>
        <taxon>Dacrymycetes</taxon>
        <taxon>Dacrymycetales</taxon>
        <taxon>Dacrymycetaceae</taxon>
        <taxon>Calocera</taxon>
    </lineage>
</organism>
<evidence type="ECO:0000256" key="1">
    <source>
        <dbReference type="SAM" id="Coils"/>
    </source>
</evidence>